<evidence type="ECO:0000256" key="9">
    <source>
        <dbReference type="ARBA" id="ARBA00022694"/>
    </source>
</evidence>
<dbReference type="CDD" id="cd00054">
    <property type="entry name" value="EGF_CA"/>
    <property type="match status" value="1"/>
</dbReference>
<dbReference type="PRINTS" id="PR02011">
    <property type="entry name" value="RCMTNCL1"/>
</dbReference>
<dbReference type="InterPro" id="IPR008271">
    <property type="entry name" value="Ser/Thr_kinase_AS"/>
</dbReference>
<feature type="binding site" evidence="18">
    <location>
        <position position="294"/>
    </location>
    <ligand>
        <name>S-adenosyl-L-methionine</name>
        <dbReference type="ChEBI" id="CHEBI:59789"/>
    </ligand>
</feature>
<keyword evidence="4" id="KW-0723">Serine/threonine-protein kinase</keyword>
<dbReference type="InterPro" id="IPR017441">
    <property type="entry name" value="Protein_kinase_ATP_BS"/>
</dbReference>
<dbReference type="PROSITE" id="PS01187">
    <property type="entry name" value="EGF_CA"/>
    <property type="match status" value="1"/>
</dbReference>
<keyword evidence="9" id="KW-0819">tRNA processing</keyword>
<feature type="active site" description="Nucleophile" evidence="18">
    <location>
        <position position="347"/>
    </location>
</feature>
<evidence type="ECO:0000256" key="13">
    <source>
        <dbReference type="ARBA" id="ARBA00022840"/>
    </source>
</evidence>
<dbReference type="OrthoDB" id="6093671at2759"/>
<evidence type="ECO:0000313" key="24">
    <source>
        <dbReference type="EMBL" id="CAD6264456.1"/>
    </source>
</evidence>
<dbReference type="PROSITE" id="PS00010">
    <property type="entry name" value="ASX_HYDROXYL"/>
    <property type="match status" value="1"/>
</dbReference>
<proteinExistence type="inferred from homology"/>
<dbReference type="GO" id="GO:0005634">
    <property type="term" value="C:nucleus"/>
    <property type="evidence" value="ECO:0007669"/>
    <property type="project" value="UniProtKB-SubCell"/>
</dbReference>
<keyword evidence="13 19" id="KW-0067">ATP-binding</keyword>
<evidence type="ECO:0000256" key="3">
    <source>
        <dbReference type="ARBA" id="ARBA00007494"/>
    </source>
</evidence>
<evidence type="ECO:0000256" key="17">
    <source>
        <dbReference type="PROSITE-ProRule" id="PRU00076"/>
    </source>
</evidence>
<dbReference type="SMART" id="SM00220">
    <property type="entry name" value="S_TKc"/>
    <property type="match status" value="1"/>
</dbReference>
<feature type="domain" description="SAM-dependent MTase RsmB/NOP-type" evidence="23">
    <location>
        <begin position="91"/>
        <end position="508"/>
    </location>
</feature>
<accession>A0A811R313</accession>
<dbReference type="Gene3D" id="3.40.50.150">
    <property type="entry name" value="Vaccinia Virus protein VP39"/>
    <property type="match status" value="1"/>
</dbReference>
<evidence type="ECO:0000256" key="2">
    <source>
        <dbReference type="ARBA" id="ARBA00004167"/>
    </source>
</evidence>
<dbReference type="GO" id="GO:0000049">
    <property type="term" value="F:tRNA binding"/>
    <property type="evidence" value="ECO:0007669"/>
    <property type="project" value="UniProtKB-KW"/>
</dbReference>
<dbReference type="GO" id="GO:0016428">
    <property type="term" value="F:tRNA (cytidine-5-)-methyltransferase activity"/>
    <property type="evidence" value="ECO:0007669"/>
    <property type="project" value="InterPro"/>
</dbReference>
<dbReference type="InterPro" id="IPR023267">
    <property type="entry name" value="RCMT"/>
</dbReference>
<dbReference type="SUPFAM" id="SSF53335">
    <property type="entry name" value="S-adenosyl-L-methionine-dependent methyltransferases"/>
    <property type="match status" value="1"/>
</dbReference>
<evidence type="ECO:0000256" key="1">
    <source>
        <dbReference type="ARBA" id="ARBA00004123"/>
    </source>
</evidence>
<comment type="subcellular location">
    <subcellularLocation>
        <location evidence="2">Membrane</location>
        <topology evidence="2">Single-pass membrane protein</topology>
    </subcellularLocation>
    <subcellularLocation>
        <location evidence="1">Nucleus</location>
    </subcellularLocation>
</comment>
<comment type="similarity">
    <text evidence="3 18">Belongs to the class I-like SAM-binding methyltransferase superfamily. RsmB/NOP family.</text>
</comment>
<dbReference type="EMBL" id="CAJGYO010000013">
    <property type="protein sequence ID" value="CAD6264456.1"/>
    <property type="molecule type" value="Genomic_DNA"/>
</dbReference>
<dbReference type="InterPro" id="IPR023270">
    <property type="entry name" value="RCMT_NCL1"/>
</dbReference>
<protein>
    <submittedName>
        <fullName evidence="24">Uncharacterized protein</fullName>
    </submittedName>
</protein>
<dbReference type="Gene3D" id="2.10.25.10">
    <property type="entry name" value="Laminin"/>
    <property type="match status" value="1"/>
</dbReference>
<dbReference type="Gene3D" id="1.10.510.10">
    <property type="entry name" value="Transferase(Phosphotransferase) domain 1"/>
    <property type="match status" value="1"/>
</dbReference>
<dbReference type="PROSITE" id="PS50011">
    <property type="entry name" value="PROTEIN_KINASE_DOM"/>
    <property type="match status" value="1"/>
</dbReference>
<dbReference type="InterPro" id="IPR049560">
    <property type="entry name" value="MeTrfase_RsmB-F_NOP2_cat"/>
</dbReference>
<dbReference type="Gene3D" id="3.30.200.20">
    <property type="entry name" value="Phosphorylase Kinase, domain 1"/>
    <property type="match status" value="1"/>
</dbReference>
<dbReference type="GO" id="GO:0005509">
    <property type="term" value="F:calcium ion binding"/>
    <property type="evidence" value="ECO:0007669"/>
    <property type="project" value="InterPro"/>
</dbReference>
<keyword evidence="7 18" id="KW-0808">Transferase</keyword>
<keyword evidence="8 18" id="KW-0949">S-adenosyl-L-methionine</keyword>
<keyword evidence="6 18" id="KW-0489">Methyltransferase</keyword>
<evidence type="ECO:0000313" key="25">
    <source>
        <dbReference type="Proteomes" id="UP000604825"/>
    </source>
</evidence>
<dbReference type="InterPro" id="IPR000719">
    <property type="entry name" value="Prot_kinase_dom"/>
</dbReference>
<dbReference type="InterPro" id="IPR001245">
    <property type="entry name" value="Ser-Thr/Tyr_kinase_cat_dom"/>
</dbReference>
<feature type="binding site" evidence="19">
    <location>
        <position position="1252"/>
    </location>
    <ligand>
        <name>ATP</name>
        <dbReference type="ChEBI" id="CHEBI:30616"/>
    </ligand>
</feature>
<dbReference type="PANTHER" id="PTHR22808:SF14">
    <property type="entry name" value="OS08G0484400 PROTEIN"/>
    <property type="match status" value="1"/>
</dbReference>
<reference evidence="24" key="1">
    <citation type="submission" date="2020-10" db="EMBL/GenBank/DDBJ databases">
        <authorList>
            <person name="Han B."/>
            <person name="Lu T."/>
            <person name="Zhao Q."/>
            <person name="Huang X."/>
            <person name="Zhao Y."/>
        </authorList>
    </citation>
    <scope>NUCLEOTIDE SEQUENCE</scope>
</reference>
<keyword evidence="12" id="KW-0418">Kinase</keyword>
<comment type="caution">
    <text evidence="24">The sequence shown here is derived from an EMBL/GenBank/DDBJ whole genome shotgun (WGS) entry which is preliminary data.</text>
</comment>
<dbReference type="SMART" id="SM00181">
    <property type="entry name" value="EGF"/>
    <property type="match status" value="2"/>
</dbReference>
<dbReference type="PRINTS" id="PR02008">
    <property type="entry name" value="RCMTFAMILY"/>
</dbReference>
<dbReference type="InterPro" id="IPR057286">
    <property type="entry name" value="PUA_NSUN2"/>
</dbReference>
<dbReference type="InterPro" id="IPR001678">
    <property type="entry name" value="MeTrfase_RsmB-F_NOP2_dom"/>
</dbReference>
<keyword evidence="25" id="KW-1185">Reference proteome</keyword>
<dbReference type="Pfam" id="PF13947">
    <property type="entry name" value="GUB_WAK_bind"/>
    <property type="match status" value="1"/>
</dbReference>
<feature type="domain" description="Protein kinase" evidence="21">
    <location>
        <begin position="1223"/>
        <end position="1508"/>
    </location>
</feature>
<dbReference type="InterPro" id="IPR025287">
    <property type="entry name" value="WAK_GUB"/>
</dbReference>
<sequence>MLAARTPARVVAGGQRGRCVGGSERRRGRAPCRQFTQALESLWSRSPRIPPPAPPAAEAKPSRQPPLLENAAFEEYYKVQQIVRKEEWDAFMNVLRKPLPATFQINACCQFYKDICSKLENEFRRSLESEVSNEHGEDAITSLPWYPCNLAWHLNFSRKELRKNQALESVNTGHSWLCTSDYMVPPLFLNVQPDHHILDMCSAPGSKTFQLLEMIHQSKEPGLLPGALVIANDLNVRRCDLLIHNTKRMCTANLIVTNHEAENFPYCSLAKDSLESYKDPCELQRLEFDRILCDVPCSGDGTIRKGQDMWRKWNSGMGNQLHLLQVNIAMRGIALLKVGGRMVYSTCSMNPVENEAVTAELLRRSGNSIELLDVSSELPELVRRPGLSTWKVQDRESWFQSHDEVPHNRKNVVLPSMFPASNSTEESHTVCGDVEVNIDNMNSFSRNINIEETEKVNHDMDGVSISSNKILDCASNIVSSKFPLHRCMRIVPHDQNSGAFFIAVLHKLSPLNGSHIKGTKIQHTLGTDRIMQFQKEPEPETRPYETILTLQQHNVSEVDTEMLGRRQNLRTDSQTSKDKNSTEVEMGFSDVESTQAESGDRMELQKQSRWKGVDPVLFLNDEAVIKSIISFFGIKESFPLEGHLERHRSKDACPCAYRLSYEGLSLLLPYISKRILYASPPDFHRLLQYRSINFAHFLDTRFGEQAASLMPGCCVVVLLKGHKHVDSISKDPSTIAIVCWRGKGTMNVMVSPLDRKDLLERMAYRFGLKACVEEDERSCHKDRRQQQQQMLVATPTLIAVVLVVSAWPPSVSAAAPPPTPYGGNASCQRRCGDLEIPYPFGIGRGCYHYTGEGDITFELTCRRTAGGGYQAFSGESIEVIDINVRLAQARVRNDIQAWCYDRTSRSMVGDTSRWGPDLSDSQFRVSDEGSRFVVVGCNSLAYVQSVNTGTVYMTGCMATCPDAGTLVNGSCDGMGCCQAAIPRGINTYAVEFDDRFNTSAVMGFSPCTYAVLMEAAAFDFRITYVTTRDFMTSTGGKVPVLLDWVVGRETCREAKRNATAYMCVSDDSECVDSRNGGGYLCNCSTGYQGNPYIPAGCQDINECEEDPNKYPCSVPGTCTNTPGSFICSCPDKTTGNAYNGTCEAKKSQLGVRVAVGVSAGLVMLVVTMSCAYMIRQKRSLAAVKQRYFKQHGGLLLFEEMRSKQGLSFTLFTEEELEEATGGFDERNVLGKGGSGTVYKGSLRDGRAVAIKKCKLVSERQEKEFGKEMLILSQVNHRNVVRLHGCCLEVEVPMLVYEFVPNGTLYHLIHGDRRHGGSRVSFATRLKIAHEAAEALAYLHSWASPPIIHGDVKSPNILIDESYAAKVSDFGASTLAPTDEAQFVTFVQGTYGYLDPEYMQTSKLTSKSDVYSFGVVLLELLTCRKAMNLQALDDEEINLSAQFLHAMGEKRLDEILDEQIKGEQSMELIEQVAELAKQCLEMASEKRPSMREVAEELDRVRKLSQHPWGSQEDTCDAEELKALLVGSPGTGTSSEIELSISTNAYVSMTDSAYLGIRSPR</sequence>
<dbReference type="InterPro" id="IPR018314">
    <property type="entry name" value="RsmB/NOL1/NOP2-like_CS"/>
</dbReference>
<dbReference type="PROSITE" id="PS01153">
    <property type="entry name" value="NOL1_NOP2_SUN"/>
    <property type="match status" value="1"/>
</dbReference>
<evidence type="ECO:0000256" key="18">
    <source>
        <dbReference type="PROSITE-ProRule" id="PRU01023"/>
    </source>
</evidence>
<evidence type="ECO:0000256" key="4">
    <source>
        <dbReference type="ARBA" id="ARBA00022527"/>
    </source>
</evidence>
<evidence type="ECO:0000256" key="12">
    <source>
        <dbReference type="ARBA" id="ARBA00022777"/>
    </source>
</evidence>
<evidence type="ECO:0000259" key="21">
    <source>
        <dbReference type="PROSITE" id="PS50011"/>
    </source>
</evidence>
<evidence type="ECO:0000256" key="10">
    <source>
        <dbReference type="ARBA" id="ARBA00022729"/>
    </source>
</evidence>
<dbReference type="Pfam" id="PF07714">
    <property type="entry name" value="PK_Tyr_Ser-Thr"/>
    <property type="match status" value="1"/>
</dbReference>
<keyword evidence="11 19" id="KW-0547">Nucleotide-binding</keyword>
<keyword evidence="10" id="KW-0732">Signal</keyword>
<dbReference type="GO" id="GO:0030247">
    <property type="term" value="F:polysaccharide binding"/>
    <property type="evidence" value="ECO:0007669"/>
    <property type="project" value="InterPro"/>
</dbReference>
<dbReference type="GO" id="GO:0004674">
    <property type="term" value="F:protein serine/threonine kinase activity"/>
    <property type="evidence" value="ECO:0007669"/>
    <property type="project" value="UniProtKB-KW"/>
</dbReference>
<keyword evidence="14 18" id="KW-0694">RNA-binding</keyword>
<keyword evidence="5" id="KW-0820">tRNA-binding</keyword>
<evidence type="ECO:0000256" key="7">
    <source>
        <dbReference type="ARBA" id="ARBA00022679"/>
    </source>
</evidence>
<name>A0A811R313_9POAL</name>
<organism evidence="24 25">
    <name type="scientific">Miscanthus lutarioriparius</name>
    <dbReference type="NCBI Taxonomy" id="422564"/>
    <lineage>
        <taxon>Eukaryota</taxon>
        <taxon>Viridiplantae</taxon>
        <taxon>Streptophyta</taxon>
        <taxon>Embryophyta</taxon>
        <taxon>Tracheophyta</taxon>
        <taxon>Spermatophyta</taxon>
        <taxon>Magnoliopsida</taxon>
        <taxon>Liliopsida</taxon>
        <taxon>Poales</taxon>
        <taxon>Poaceae</taxon>
        <taxon>PACMAD clade</taxon>
        <taxon>Panicoideae</taxon>
        <taxon>Andropogonodae</taxon>
        <taxon>Andropogoneae</taxon>
        <taxon>Saccharinae</taxon>
        <taxon>Miscanthus</taxon>
    </lineage>
</organism>
<dbReference type="PROSITE" id="PS50026">
    <property type="entry name" value="EGF_3"/>
    <property type="match status" value="1"/>
</dbReference>
<dbReference type="InterPro" id="IPR000742">
    <property type="entry name" value="EGF"/>
</dbReference>
<dbReference type="FunFam" id="3.40.50.150:FF:000153">
    <property type="entry name" value="S-adenosyl-L-methionine-dependent methyltransferase superfamily protein"/>
    <property type="match status" value="1"/>
</dbReference>
<dbReference type="PROSITE" id="PS00107">
    <property type="entry name" value="PROTEIN_KINASE_ATP"/>
    <property type="match status" value="1"/>
</dbReference>
<dbReference type="SUPFAM" id="SSF57196">
    <property type="entry name" value="EGF/Laminin"/>
    <property type="match status" value="1"/>
</dbReference>
<dbReference type="PROSITE" id="PS51686">
    <property type="entry name" value="SAM_MT_RSMB_NOP"/>
    <property type="match status" value="1"/>
</dbReference>
<feature type="region of interest" description="Disordered" evidence="20">
    <location>
        <begin position="43"/>
        <end position="64"/>
    </location>
</feature>
<dbReference type="Pfam" id="PF01189">
    <property type="entry name" value="Methyltr_RsmB-F"/>
    <property type="match status" value="1"/>
</dbReference>
<evidence type="ECO:0000256" key="20">
    <source>
        <dbReference type="SAM" id="MobiDB-lite"/>
    </source>
</evidence>
<evidence type="ECO:0000256" key="8">
    <source>
        <dbReference type="ARBA" id="ARBA00022691"/>
    </source>
</evidence>
<evidence type="ECO:0000259" key="23">
    <source>
        <dbReference type="PROSITE" id="PS51686"/>
    </source>
</evidence>
<dbReference type="FunFam" id="1.10.510.10:FF:000084">
    <property type="entry name" value="Wall-associated receptor kinase 2"/>
    <property type="match status" value="1"/>
</dbReference>
<evidence type="ECO:0000256" key="19">
    <source>
        <dbReference type="PROSITE-ProRule" id="PRU10141"/>
    </source>
</evidence>
<dbReference type="Proteomes" id="UP000604825">
    <property type="component" value="Unassembled WGS sequence"/>
</dbReference>
<dbReference type="FunFam" id="2.10.25.10:FF:001055">
    <property type="entry name" value="Wall-associated receptor kinase-like 8"/>
    <property type="match status" value="1"/>
</dbReference>
<keyword evidence="16" id="KW-0539">Nucleus</keyword>
<evidence type="ECO:0000256" key="15">
    <source>
        <dbReference type="ARBA" id="ARBA00023157"/>
    </source>
</evidence>
<dbReference type="InterPro" id="IPR018097">
    <property type="entry name" value="EGF_Ca-bd_CS"/>
</dbReference>
<dbReference type="GO" id="GO:0030488">
    <property type="term" value="P:tRNA methylation"/>
    <property type="evidence" value="ECO:0007669"/>
    <property type="project" value="UniProtKB-ARBA"/>
</dbReference>
<comment type="caution">
    <text evidence="17">Lacks conserved residue(s) required for the propagation of feature annotation.</text>
</comment>
<dbReference type="SMART" id="SM00179">
    <property type="entry name" value="EGF_CA"/>
    <property type="match status" value="1"/>
</dbReference>
<evidence type="ECO:0000259" key="22">
    <source>
        <dbReference type="PROSITE" id="PS50026"/>
    </source>
</evidence>
<feature type="binding site" evidence="18">
    <location>
        <begin position="201"/>
        <end position="207"/>
    </location>
    <ligand>
        <name>S-adenosyl-L-methionine</name>
        <dbReference type="ChEBI" id="CHEBI:59789"/>
    </ligand>
</feature>
<dbReference type="InterPro" id="IPR011009">
    <property type="entry name" value="Kinase-like_dom_sf"/>
</dbReference>
<gene>
    <name evidence="24" type="ORF">NCGR_LOCUS47761</name>
</gene>
<dbReference type="CDD" id="cd14066">
    <property type="entry name" value="STKc_IRAK"/>
    <property type="match status" value="1"/>
</dbReference>
<dbReference type="InterPro" id="IPR001881">
    <property type="entry name" value="EGF-like_Ca-bd_dom"/>
</dbReference>
<dbReference type="GO" id="GO:0005524">
    <property type="term" value="F:ATP binding"/>
    <property type="evidence" value="ECO:0007669"/>
    <property type="project" value="UniProtKB-UniRule"/>
</dbReference>
<evidence type="ECO:0000256" key="6">
    <source>
        <dbReference type="ARBA" id="ARBA00022603"/>
    </source>
</evidence>
<dbReference type="SUPFAM" id="SSF56112">
    <property type="entry name" value="Protein kinase-like (PK-like)"/>
    <property type="match status" value="1"/>
</dbReference>
<keyword evidence="15" id="KW-1015">Disulfide bond</keyword>
<dbReference type="PROSITE" id="PS00108">
    <property type="entry name" value="PROTEIN_KINASE_ST"/>
    <property type="match status" value="1"/>
</dbReference>
<dbReference type="PANTHER" id="PTHR22808">
    <property type="entry name" value="NCL1 YEAST -RELATED NOL1/NOP2/FMU SUN DOMAIN-CONTAINING"/>
    <property type="match status" value="1"/>
</dbReference>
<feature type="region of interest" description="Disordered" evidence="20">
    <location>
        <begin position="564"/>
        <end position="603"/>
    </location>
</feature>
<keyword evidence="17" id="KW-0245">EGF-like domain</keyword>
<dbReference type="InterPro" id="IPR029063">
    <property type="entry name" value="SAM-dependent_MTases_sf"/>
</dbReference>
<feature type="binding site" evidence="18">
    <location>
        <position position="233"/>
    </location>
    <ligand>
        <name>S-adenosyl-L-methionine</name>
        <dbReference type="ChEBI" id="CHEBI:59789"/>
    </ligand>
</feature>
<dbReference type="InterPro" id="IPR000152">
    <property type="entry name" value="EGF-type_Asp/Asn_hydroxyl_site"/>
</dbReference>
<dbReference type="Pfam" id="PF25378">
    <property type="entry name" value="PUA_NSUN2"/>
    <property type="match status" value="1"/>
</dbReference>
<evidence type="ECO:0000256" key="5">
    <source>
        <dbReference type="ARBA" id="ARBA00022555"/>
    </source>
</evidence>
<evidence type="ECO:0000256" key="14">
    <source>
        <dbReference type="ARBA" id="ARBA00022884"/>
    </source>
</evidence>
<feature type="domain" description="EGF-like" evidence="22">
    <location>
        <begin position="1099"/>
        <end position="1143"/>
    </location>
</feature>
<dbReference type="GO" id="GO:0016020">
    <property type="term" value="C:membrane"/>
    <property type="evidence" value="ECO:0007669"/>
    <property type="project" value="UniProtKB-SubCell"/>
</dbReference>
<evidence type="ECO:0000256" key="16">
    <source>
        <dbReference type="ARBA" id="ARBA00023242"/>
    </source>
</evidence>
<evidence type="ECO:0000256" key="11">
    <source>
        <dbReference type="ARBA" id="ARBA00022741"/>
    </source>
</evidence>
<dbReference type="FunFam" id="3.30.200.20:FF:000337">
    <property type="entry name" value="Wall-associated receptor kinase 3"/>
    <property type="match status" value="1"/>
</dbReference>